<dbReference type="AlphaFoldDB" id="M8D9K1"/>
<evidence type="ECO:0000256" key="3">
    <source>
        <dbReference type="ARBA" id="ARBA00023143"/>
    </source>
</evidence>
<evidence type="ECO:0000256" key="2">
    <source>
        <dbReference type="ARBA" id="ARBA00020110"/>
    </source>
</evidence>
<comment type="subcellular location">
    <subcellularLocation>
        <location evidence="4">Secreted</location>
    </subcellularLocation>
    <subcellularLocation>
        <location evidence="4">Bacterial flagellum</location>
    </subcellularLocation>
</comment>
<sequence length="429" mass="46521">MRINHNATALTSLNKLQRNNKSTAISIEKLSSGLRINKAADDAAGLSISQRMRARIRGLEQAERNIQDGISLVQTAESGLAEIQNPNLQRLRELALQAANGTLSSDDRLRIQEEIDQIKNTINDIANNTHFNGIHLLNVSDTPSSGLTVVNLANAVSITIFEQSGINTIYEETFSIADLVNGVYWSTPAPPPQSSEPYHFSVDLGTNTFKTRAETWGFGNNITAVRVNGLTGYLETEVYATKLVSYSGTPYVGVPPENILGNDLSDSPNFSDGGGVWTEIVVQFEATIDPNSTTLPNQSGDVIIQVGPDAGDTYKIKLTDARTTALGIDDIAVDPPEKAVEAIGKIDEAINKVSAERSKFGSYQNTLEHIHNNASNYRVNLAAAESRITDADMAKEMMELTKSQILSQASQAMLAQAIYTPETVITLLR</sequence>
<dbReference type="PANTHER" id="PTHR42792">
    <property type="entry name" value="FLAGELLIN"/>
    <property type="match status" value="1"/>
</dbReference>
<dbReference type="InterPro" id="IPR042187">
    <property type="entry name" value="Flagellin_C_sub2"/>
</dbReference>
<dbReference type="SUPFAM" id="SSF64518">
    <property type="entry name" value="Phase 1 flagellin"/>
    <property type="match status" value="1"/>
</dbReference>
<evidence type="ECO:0000256" key="1">
    <source>
        <dbReference type="ARBA" id="ARBA00005709"/>
    </source>
</evidence>
<organism evidence="7 8">
    <name type="scientific">Brevibacillus borstelensis AK1</name>
    <dbReference type="NCBI Taxonomy" id="1300222"/>
    <lineage>
        <taxon>Bacteria</taxon>
        <taxon>Bacillati</taxon>
        <taxon>Bacillota</taxon>
        <taxon>Bacilli</taxon>
        <taxon>Bacillales</taxon>
        <taxon>Paenibacillaceae</taxon>
        <taxon>Brevibacillus</taxon>
    </lineage>
</organism>
<dbReference type="InterPro" id="IPR001029">
    <property type="entry name" value="Flagellin_N"/>
</dbReference>
<name>M8D9K1_9BACL</name>
<feature type="domain" description="Flagellin N-terminal" evidence="5">
    <location>
        <begin position="3"/>
        <end position="140"/>
    </location>
</feature>
<comment type="function">
    <text evidence="4">Flagellin is the subunit protein which polymerizes to form the filaments of bacterial flagella.</text>
</comment>
<feature type="domain" description="Flagellin C-terminal" evidence="6">
    <location>
        <begin position="343"/>
        <end position="428"/>
    </location>
</feature>
<keyword evidence="7" id="KW-0966">Cell projection</keyword>
<protein>
    <recommendedName>
        <fullName evidence="2 4">Flagellin</fullName>
    </recommendedName>
</protein>
<dbReference type="GO" id="GO:0005198">
    <property type="term" value="F:structural molecule activity"/>
    <property type="evidence" value="ECO:0007669"/>
    <property type="project" value="UniProtKB-UniRule"/>
</dbReference>
<dbReference type="Pfam" id="PF00700">
    <property type="entry name" value="Flagellin_C"/>
    <property type="match status" value="1"/>
</dbReference>
<dbReference type="Proteomes" id="UP000012081">
    <property type="component" value="Unassembled WGS sequence"/>
</dbReference>
<accession>M8D9K1</accession>
<keyword evidence="7" id="KW-0282">Flagellum</keyword>
<dbReference type="Gene3D" id="6.10.10.10">
    <property type="entry name" value="Flagellar export chaperone, C-terminal domain"/>
    <property type="match status" value="1"/>
</dbReference>
<keyword evidence="7" id="KW-0969">Cilium</keyword>
<dbReference type="GO" id="GO:0009288">
    <property type="term" value="C:bacterial-type flagellum"/>
    <property type="evidence" value="ECO:0007669"/>
    <property type="project" value="UniProtKB-SubCell"/>
</dbReference>
<gene>
    <name evidence="7" type="ORF">I532_24637</name>
</gene>
<dbReference type="PANTHER" id="PTHR42792:SF2">
    <property type="entry name" value="FLAGELLIN"/>
    <property type="match status" value="1"/>
</dbReference>
<reference evidence="7 8" key="1">
    <citation type="submission" date="2013-03" db="EMBL/GenBank/DDBJ databases">
        <title>Assembly of a new bacterial strain Brevibacillus borstelensis AK1.</title>
        <authorList>
            <person name="Rajan I."/>
            <person name="PoliReddy D."/>
            <person name="Sugumar T."/>
            <person name="Rathinam K."/>
            <person name="Alqarawi S."/>
            <person name="Khalil A.B."/>
            <person name="Sivakumar N."/>
        </authorList>
    </citation>
    <scope>NUCLEOTIDE SEQUENCE [LARGE SCALE GENOMIC DNA]</scope>
    <source>
        <strain evidence="7 8">AK1</strain>
    </source>
</reference>
<evidence type="ECO:0000259" key="5">
    <source>
        <dbReference type="Pfam" id="PF00669"/>
    </source>
</evidence>
<proteinExistence type="inferred from homology"/>
<dbReference type="STRING" id="1300222.I532_24637"/>
<dbReference type="PRINTS" id="PR00207">
    <property type="entry name" value="FLAGELLIN"/>
</dbReference>
<comment type="similarity">
    <text evidence="1 4">Belongs to the bacterial flagellin family.</text>
</comment>
<evidence type="ECO:0000313" key="7">
    <source>
        <dbReference type="EMBL" id="EMT50033.1"/>
    </source>
</evidence>
<dbReference type="PATRIC" id="fig|1300222.3.peg.5174"/>
<dbReference type="OrthoDB" id="9796789at2"/>
<dbReference type="RefSeq" id="WP_003392963.1">
    <property type="nucleotide sequence ID" value="NZ_APBN01000023.1"/>
</dbReference>
<keyword evidence="3 4" id="KW-0975">Bacterial flagellum</keyword>
<dbReference type="EMBL" id="APBN01000023">
    <property type="protein sequence ID" value="EMT50033.1"/>
    <property type="molecule type" value="Genomic_DNA"/>
</dbReference>
<evidence type="ECO:0000259" key="6">
    <source>
        <dbReference type="Pfam" id="PF00700"/>
    </source>
</evidence>
<evidence type="ECO:0000256" key="4">
    <source>
        <dbReference type="RuleBase" id="RU362073"/>
    </source>
</evidence>
<keyword evidence="4" id="KW-0964">Secreted</keyword>
<dbReference type="Pfam" id="PF00669">
    <property type="entry name" value="Flagellin_N"/>
    <property type="match status" value="1"/>
</dbReference>
<dbReference type="InterPro" id="IPR046358">
    <property type="entry name" value="Flagellin_C"/>
</dbReference>
<evidence type="ECO:0000313" key="8">
    <source>
        <dbReference type="Proteomes" id="UP000012081"/>
    </source>
</evidence>
<dbReference type="InterPro" id="IPR001492">
    <property type="entry name" value="Flagellin"/>
</dbReference>
<dbReference type="Gene3D" id="1.20.1330.10">
    <property type="entry name" value="f41 fragment of flagellin, N-terminal domain"/>
    <property type="match status" value="2"/>
</dbReference>
<comment type="caution">
    <text evidence="7">The sequence shown here is derived from an EMBL/GenBank/DDBJ whole genome shotgun (WGS) entry which is preliminary data.</text>
</comment>
<dbReference type="GO" id="GO:0005576">
    <property type="term" value="C:extracellular region"/>
    <property type="evidence" value="ECO:0007669"/>
    <property type="project" value="UniProtKB-SubCell"/>
</dbReference>
<keyword evidence="8" id="KW-1185">Reference proteome</keyword>